<dbReference type="Gene3D" id="2.40.30.170">
    <property type="match status" value="1"/>
</dbReference>
<dbReference type="PANTHER" id="PTHR32347:SF23">
    <property type="entry name" value="BLL5650 PROTEIN"/>
    <property type="match status" value="1"/>
</dbReference>
<dbReference type="Proteomes" id="UP000014400">
    <property type="component" value="Unassembled WGS sequence"/>
</dbReference>
<proteinExistence type="predicted"/>
<accession>S3BI98</accession>
<dbReference type="InterPro" id="IPR050465">
    <property type="entry name" value="UPF0194_transport"/>
</dbReference>
<keyword evidence="2 3" id="KW-0175">Coiled coil</keyword>
<evidence type="ECO:0000313" key="5">
    <source>
        <dbReference type="Proteomes" id="UP000014400"/>
    </source>
</evidence>
<dbReference type="SUPFAM" id="SSF111369">
    <property type="entry name" value="HlyD-like secretion proteins"/>
    <property type="match status" value="1"/>
</dbReference>
<name>S3BI98_9BURK</name>
<protein>
    <submittedName>
        <fullName evidence="4">Uncharacterized protein</fullName>
    </submittedName>
</protein>
<evidence type="ECO:0000256" key="1">
    <source>
        <dbReference type="ARBA" id="ARBA00004196"/>
    </source>
</evidence>
<dbReference type="PANTHER" id="PTHR32347">
    <property type="entry name" value="EFFLUX SYSTEM COMPONENT YKNX-RELATED"/>
    <property type="match status" value="1"/>
</dbReference>
<dbReference type="eggNOG" id="COG0845">
    <property type="taxonomic scope" value="Bacteria"/>
</dbReference>
<evidence type="ECO:0000313" key="4">
    <source>
        <dbReference type="EMBL" id="EPD99070.1"/>
    </source>
</evidence>
<dbReference type="HOGENOM" id="CLU_049021_0_0_4"/>
<evidence type="ECO:0000256" key="3">
    <source>
        <dbReference type="SAM" id="Coils"/>
    </source>
</evidence>
<sequence>MIIRTKPGAESKKGSAAEGLQELKSAFLKSREQTERLERVIRLCETARAASDRRALGYTALNDTLAAIDYRQAALWWRAADDAGAGRIEGLSGVADPVRNAAFPAWLVKRLGGFADAHPAGASSLPGSALADELVQPFNVLEHPPAADHDRMMAKEFLPAQALWAELPLKAPQAGGSGIRAALILWRDAPWTGADKAILTHLARAYADAWSAMPLGRSDWSGEGTVKAHSGRLLVWSRKRWVRCAAAAAVVGAMLIPIRQSVLAPAEVTAKNPFAVRAPLSGVVEEIVVKPNAPVKAGDLLVRMDSRDLRGQLEAARQTLSVAEAEYRQGQQQAFFDERSKMALGVLKRRRDQAEADAAFLAGELERTEIRADRSGVAVFSDPQEWLGRPVAVGERILMVADPRAVELEADIPVGDAVALEKGAEVKFFLNASPTSPLEAQLTRVAYRASATADGTLAYKARAEFVQTDGDAPQLGLKGTAKFYGEETFLGLYLLRRPLATLRLWLGV</sequence>
<dbReference type="AlphaFoldDB" id="S3BI98"/>
<dbReference type="EMBL" id="ATCF01000018">
    <property type="protein sequence ID" value="EPD99070.1"/>
    <property type="molecule type" value="Genomic_DNA"/>
</dbReference>
<keyword evidence="5" id="KW-1185">Reference proteome</keyword>
<dbReference type="STRING" id="1203554.HMPREF1476_01341"/>
<organism evidence="4 5">
    <name type="scientific">Sutterella wadsworthensis HGA0223</name>
    <dbReference type="NCBI Taxonomy" id="1203554"/>
    <lineage>
        <taxon>Bacteria</taxon>
        <taxon>Pseudomonadati</taxon>
        <taxon>Pseudomonadota</taxon>
        <taxon>Betaproteobacteria</taxon>
        <taxon>Burkholderiales</taxon>
        <taxon>Sutterellaceae</taxon>
        <taxon>Sutterella</taxon>
    </lineage>
</organism>
<dbReference type="Gene3D" id="2.40.50.100">
    <property type="match status" value="1"/>
</dbReference>
<dbReference type="GO" id="GO:0030313">
    <property type="term" value="C:cell envelope"/>
    <property type="evidence" value="ECO:0007669"/>
    <property type="project" value="UniProtKB-SubCell"/>
</dbReference>
<comment type="caution">
    <text evidence="4">The sequence shown here is derived from an EMBL/GenBank/DDBJ whole genome shotgun (WGS) entry which is preliminary data.</text>
</comment>
<gene>
    <name evidence="4" type="ORF">HMPREF1476_01341</name>
</gene>
<dbReference type="PATRIC" id="fig|1203554.3.peg.1403"/>
<dbReference type="RefSeq" id="WP_016474567.1">
    <property type="nucleotide sequence ID" value="NZ_KE150480.1"/>
</dbReference>
<comment type="subcellular location">
    <subcellularLocation>
        <location evidence="1">Cell envelope</location>
    </subcellularLocation>
</comment>
<feature type="coiled-coil region" evidence="3">
    <location>
        <begin position="306"/>
        <end position="371"/>
    </location>
</feature>
<evidence type="ECO:0000256" key="2">
    <source>
        <dbReference type="ARBA" id="ARBA00023054"/>
    </source>
</evidence>
<reference evidence="4 5" key="1">
    <citation type="submission" date="2013-04" db="EMBL/GenBank/DDBJ databases">
        <title>The Genome Sequence of Sutterella wadsworthensis HGA0223.</title>
        <authorList>
            <consortium name="The Broad Institute Genomics Platform"/>
            <person name="Earl A."/>
            <person name="Ward D."/>
            <person name="Feldgarden M."/>
            <person name="Gevers D."/>
            <person name="Schmidt T.M."/>
            <person name="Dover J."/>
            <person name="Dai D."/>
            <person name="Walker B."/>
            <person name="Young S."/>
            <person name="Zeng Q."/>
            <person name="Gargeya S."/>
            <person name="Fitzgerald M."/>
            <person name="Haas B."/>
            <person name="Abouelleil A."/>
            <person name="Allen A.W."/>
            <person name="Alvarado L."/>
            <person name="Arachchi H.M."/>
            <person name="Berlin A.M."/>
            <person name="Chapman S.B."/>
            <person name="Gainer-Dewar J."/>
            <person name="Goldberg J."/>
            <person name="Griggs A."/>
            <person name="Gujja S."/>
            <person name="Hansen M."/>
            <person name="Howarth C."/>
            <person name="Imamovic A."/>
            <person name="Ireland A."/>
            <person name="Larimer J."/>
            <person name="McCowan C."/>
            <person name="Murphy C."/>
            <person name="Pearson M."/>
            <person name="Poon T.W."/>
            <person name="Priest M."/>
            <person name="Roberts A."/>
            <person name="Saif S."/>
            <person name="Shea T."/>
            <person name="Sisk P."/>
            <person name="Sykes S."/>
            <person name="Wortman J."/>
            <person name="Nusbaum C."/>
            <person name="Birren B."/>
        </authorList>
    </citation>
    <scope>NUCLEOTIDE SEQUENCE [LARGE SCALE GENOMIC DNA]</scope>
    <source>
        <strain evidence="4 5">HGA0223</strain>
    </source>
</reference>